<evidence type="ECO:0000256" key="4">
    <source>
        <dbReference type="ARBA" id="ARBA00022741"/>
    </source>
</evidence>
<evidence type="ECO:0000256" key="2">
    <source>
        <dbReference type="ARBA" id="ARBA00012104"/>
    </source>
</evidence>
<evidence type="ECO:0000256" key="3">
    <source>
        <dbReference type="ARBA" id="ARBA00022679"/>
    </source>
</evidence>
<evidence type="ECO:0000256" key="1">
    <source>
        <dbReference type="ARBA" id="ARBA00008805"/>
    </source>
</evidence>
<dbReference type="GO" id="GO:0016301">
    <property type="term" value="F:kinase activity"/>
    <property type="evidence" value="ECO:0007669"/>
    <property type="project" value="UniProtKB-KW"/>
</dbReference>
<name>A0ABX6EMV0_KLUMA</name>
<sequence length="317" mass="36353">MPRILACQSHVVHGYVGNKAATFPLQCVGWDVDCVNSVQFSNHTGYGIGRVFGSRANAEQLEQVFEGVMKLSDDYNALLSGYMPNSSTLTCMARFYEQLKKRDRNLLWLLDPVMGDEGELYVDKDVIPEYKAVIRSGLVDIITPNQFELELLYGKPIETRSDLYTAIKELHEYVPVIVVSSCAQSLFNDPTHIYSVSSLRDMPRPYVYRVPVIESYFTGVGDLFSAMLLHRLYYMFQSGKIDQFHTETNIVLNIMHKVLEITKKHAKNIKGCIGDPNSMKEMELRVIESIDCYDCNTIDRDFYFDYNWEEEEAHGQN</sequence>
<comment type="similarity">
    <text evidence="1">Belongs to the pyridoxine kinase family.</text>
</comment>
<accession>A0ABX6EMV0</accession>
<dbReference type="Pfam" id="PF08543">
    <property type="entry name" value="Phos_pyr_kin"/>
    <property type="match status" value="1"/>
</dbReference>
<dbReference type="Gene3D" id="3.40.1190.20">
    <property type="match status" value="1"/>
</dbReference>
<dbReference type="Proteomes" id="UP000422736">
    <property type="component" value="Chromosome 1"/>
</dbReference>
<keyword evidence="5 8" id="KW-0418">Kinase</keyword>
<dbReference type="NCBIfam" id="TIGR00687">
    <property type="entry name" value="pyridox_kin"/>
    <property type="match status" value="1"/>
</dbReference>
<reference evidence="8 9" key="1">
    <citation type="submission" date="2016-03" db="EMBL/GenBank/DDBJ databases">
        <title>How can Kluyveromyces marxianus grow so fast - potential evolutionary course in Saccharomyces Complex revealed by comparative genomics.</title>
        <authorList>
            <person name="Mo W."/>
            <person name="Lu W."/>
            <person name="Yang X."/>
            <person name="Qi J."/>
            <person name="Lv H."/>
        </authorList>
    </citation>
    <scope>NUCLEOTIDE SEQUENCE [LARGE SCALE GENOMIC DNA]</scope>
    <source>
        <strain evidence="8 9">FIM1</strain>
    </source>
</reference>
<dbReference type="EMBL" id="CP015054">
    <property type="protein sequence ID" value="QGN13488.1"/>
    <property type="molecule type" value="Genomic_DNA"/>
</dbReference>
<dbReference type="InterPro" id="IPR029056">
    <property type="entry name" value="Ribokinase-like"/>
</dbReference>
<evidence type="ECO:0000256" key="6">
    <source>
        <dbReference type="ARBA" id="ARBA00022840"/>
    </source>
</evidence>
<organism evidence="8 9">
    <name type="scientific">Kluyveromyces marxianus</name>
    <name type="common">Yeast</name>
    <name type="synonym">Candida kefyr</name>
    <dbReference type="NCBI Taxonomy" id="4911"/>
    <lineage>
        <taxon>Eukaryota</taxon>
        <taxon>Fungi</taxon>
        <taxon>Dikarya</taxon>
        <taxon>Ascomycota</taxon>
        <taxon>Saccharomycotina</taxon>
        <taxon>Saccharomycetes</taxon>
        <taxon>Saccharomycetales</taxon>
        <taxon>Saccharomycetaceae</taxon>
        <taxon>Kluyveromyces</taxon>
    </lineage>
</organism>
<proteinExistence type="inferred from homology"/>
<evidence type="ECO:0000256" key="5">
    <source>
        <dbReference type="ARBA" id="ARBA00022777"/>
    </source>
</evidence>
<evidence type="ECO:0000259" key="7">
    <source>
        <dbReference type="Pfam" id="PF08543"/>
    </source>
</evidence>
<feature type="domain" description="Pyridoxamine kinase/Phosphomethylpyrimidine kinase" evidence="7">
    <location>
        <begin position="74"/>
        <end position="228"/>
    </location>
</feature>
<evidence type="ECO:0000313" key="9">
    <source>
        <dbReference type="Proteomes" id="UP000422736"/>
    </source>
</evidence>
<protein>
    <recommendedName>
        <fullName evidence="2">pyridoxal kinase</fullName>
        <ecNumber evidence="2">2.7.1.35</ecNumber>
    </recommendedName>
</protein>
<dbReference type="InterPro" id="IPR004625">
    <property type="entry name" value="PyrdxlKinase"/>
</dbReference>
<evidence type="ECO:0000313" key="8">
    <source>
        <dbReference type="EMBL" id="QGN13488.1"/>
    </source>
</evidence>
<dbReference type="InterPro" id="IPR013749">
    <property type="entry name" value="PM/HMP-P_kinase-1"/>
</dbReference>
<gene>
    <name evidence="8" type="primary">BUD16</name>
    <name evidence="8" type="ORF">FIM1_126</name>
</gene>
<dbReference type="CDD" id="cd01173">
    <property type="entry name" value="pyridoxal_pyridoxamine_kinase"/>
    <property type="match status" value="1"/>
</dbReference>
<keyword evidence="3" id="KW-0808">Transferase</keyword>
<dbReference type="PANTHER" id="PTHR10534:SF2">
    <property type="entry name" value="PYRIDOXAL KINASE"/>
    <property type="match status" value="1"/>
</dbReference>
<dbReference type="SUPFAM" id="SSF53613">
    <property type="entry name" value="Ribokinase-like"/>
    <property type="match status" value="1"/>
</dbReference>
<keyword evidence="9" id="KW-1185">Reference proteome</keyword>
<dbReference type="PANTHER" id="PTHR10534">
    <property type="entry name" value="PYRIDOXAL KINASE"/>
    <property type="match status" value="1"/>
</dbReference>
<reference evidence="8 9" key="2">
    <citation type="submission" date="2019-11" db="EMBL/GenBank/DDBJ databases">
        <authorList>
            <person name="Lu H."/>
        </authorList>
    </citation>
    <scope>NUCLEOTIDE SEQUENCE [LARGE SCALE GENOMIC DNA]</scope>
    <source>
        <strain evidence="8 9">FIM1</strain>
    </source>
</reference>
<keyword evidence="6" id="KW-0067">ATP-binding</keyword>
<dbReference type="EC" id="2.7.1.35" evidence="2"/>
<keyword evidence="4" id="KW-0547">Nucleotide-binding</keyword>